<dbReference type="Gene3D" id="3.40.50.720">
    <property type="entry name" value="NAD(P)-binding Rossmann-like Domain"/>
    <property type="match status" value="1"/>
</dbReference>
<dbReference type="PANTHER" id="PTHR21089:SF1">
    <property type="entry name" value="BIFUNCTIONAL 3-DEHYDROQUINATE DEHYDRATASE_SHIKIMATE DEHYDROGENASE, CHLOROPLASTIC"/>
    <property type="match status" value="1"/>
</dbReference>
<keyword evidence="4 9" id="KW-0560">Oxidoreductase</keyword>
<dbReference type="Pfam" id="PF01488">
    <property type="entry name" value="Shikimate_DH"/>
    <property type="match status" value="1"/>
</dbReference>
<accession>A0A3P3ZP08</accession>
<proteinExistence type="inferred from homology"/>
<feature type="domain" description="Quinate/shikimate 5-dehydrogenase/glutamyl-tRNA reductase" evidence="6">
    <location>
        <begin position="117"/>
        <end position="195"/>
    </location>
</feature>
<evidence type="ECO:0000259" key="7">
    <source>
        <dbReference type="Pfam" id="PF08501"/>
    </source>
</evidence>
<dbReference type="InterPro" id="IPR046346">
    <property type="entry name" value="Aminoacid_DH-like_N_sf"/>
</dbReference>
<dbReference type="GO" id="GO:0009423">
    <property type="term" value="P:chorismate biosynthetic process"/>
    <property type="evidence" value="ECO:0007669"/>
    <property type="project" value="UniProtKB-UniPathway"/>
</dbReference>
<keyword evidence="2" id="KW-0028">Amino-acid biosynthesis</keyword>
<dbReference type="GO" id="GO:0005829">
    <property type="term" value="C:cytosol"/>
    <property type="evidence" value="ECO:0007669"/>
    <property type="project" value="TreeGrafter"/>
</dbReference>
<dbReference type="InterPro" id="IPR041121">
    <property type="entry name" value="SDH_C"/>
</dbReference>
<dbReference type="AlphaFoldDB" id="A0A3P3ZP08"/>
<dbReference type="CDD" id="cd01065">
    <property type="entry name" value="NAD_bind_Shikimate_DH"/>
    <property type="match status" value="1"/>
</dbReference>
<dbReference type="InterPro" id="IPR036291">
    <property type="entry name" value="NAD(P)-bd_dom_sf"/>
</dbReference>
<evidence type="ECO:0000256" key="3">
    <source>
        <dbReference type="ARBA" id="ARBA00022857"/>
    </source>
</evidence>
<dbReference type="GO" id="GO:0019632">
    <property type="term" value="P:shikimate metabolic process"/>
    <property type="evidence" value="ECO:0007669"/>
    <property type="project" value="InterPro"/>
</dbReference>
<feature type="domain" description="SDH C-terminal" evidence="8">
    <location>
        <begin position="243"/>
        <end position="264"/>
    </location>
</feature>
<name>A0A3P3ZP08_9ZZZZ</name>
<dbReference type="NCBIfam" id="NF001310">
    <property type="entry name" value="PRK00258.1-2"/>
    <property type="match status" value="1"/>
</dbReference>
<evidence type="ECO:0000256" key="5">
    <source>
        <dbReference type="ARBA" id="ARBA00023141"/>
    </source>
</evidence>
<dbReference type="Pfam" id="PF08501">
    <property type="entry name" value="Shikimate_dh_N"/>
    <property type="match status" value="1"/>
</dbReference>
<dbReference type="GO" id="GO:0050661">
    <property type="term" value="F:NADP binding"/>
    <property type="evidence" value="ECO:0007669"/>
    <property type="project" value="InterPro"/>
</dbReference>
<evidence type="ECO:0000259" key="8">
    <source>
        <dbReference type="Pfam" id="PF18317"/>
    </source>
</evidence>
<dbReference type="EMBL" id="UOYP01000241">
    <property type="protein sequence ID" value="VAY88512.1"/>
    <property type="molecule type" value="Genomic_DNA"/>
</dbReference>
<evidence type="ECO:0000313" key="9">
    <source>
        <dbReference type="EMBL" id="VAY88512.1"/>
    </source>
</evidence>
<dbReference type="HAMAP" id="MF_00222">
    <property type="entry name" value="Shikimate_DH_AroE"/>
    <property type="match status" value="1"/>
</dbReference>
<dbReference type="InterPro" id="IPR013708">
    <property type="entry name" value="Shikimate_DH-bd_N"/>
</dbReference>
<dbReference type="Pfam" id="PF18317">
    <property type="entry name" value="SDH_C"/>
    <property type="match status" value="1"/>
</dbReference>
<dbReference type="UniPathway" id="UPA00053">
    <property type="reaction ID" value="UER00087"/>
</dbReference>
<dbReference type="GO" id="GO:0009073">
    <property type="term" value="P:aromatic amino acid family biosynthetic process"/>
    <property type="evidence" value="ECO:0007669"/>
    <property type="project" value="UniProtKB-KW"/>
</dbReference>
<organism evidence="9">
    <name type="scientific">mine drainage metagenome</name>
    <dbReference type="NCBI Taxonomy" id="410659"/>
    <lineage>
        <taxon>unclassified sequences</taxon>
        <taxon>metagenomes</taxon>
        <taxon>ecological metagenomes</taxon>
    </lineage>
</organism>
<dbReference type="SUPFAM" id="SSF51735">
    <property type="entry name" value="NAD(P)-binding Rossmann-fold domains"/>
    <property type="match status" value="1"/>
</dbReference>
<evidence type="ECO:0000256" key="4">
    <source>
        <dbReference type="ARBA" id="ARBA00023002"/>
    </source>
</evidence>
<evidence type="ECO:0000256" key="1">
    <source>
        <dbReference type="ARBA" id="ARBA00012962"/>
    </source>
</evidence>
<evidence type="ECO:0000259" key="6">
    <source>
        <dbReference type="Pfam" id="PF01488"/>
    </source>
</evidence>
<keyword evidence="3" id="KW-0521">NADP</keyword>
<dbReference type="SUPFAM" id="SSF53223">
    <property type="entry name" value="Aminoacid dehydrogenase-like, N-terminal domain"/>
    <property type="match status" value="1"/>
</dbReference>
<dbReference type="InterPro" id="IPR006151">
    <property type="entry name" value="Shikm_DH/Glu-tRNA_Rdtase"/>
</dbReference>
<reference evidence="9" key="1">
    <citation type="submission" date="2018-10" db="EMBL/GenBank/DDBJ databases">
        <authorList>
            <person name="Plewniak F."/>
        </authorList>
    </citation>
    <scope>NUCLEOTIDE SEQUENCE</scope>
</reference>
<dbReference type="PANTHER" id="PTHR21089">
    <property type="entry name" value="SHIKIMATE DEHYDROGENASE"/>
    <property type="match status" value="1"/>
</dbReference>
<dbReference type="Gene3D" id="3.40.50.10860">
    <property type="entry name" value="Leucine Dehydrogenase, chain A, domain 1"/>
    <property type="match status" value="1"/>
</dbReference>
<dbReference type="EC" id="1.1.1.25" evidence="1"/>
<dbReference type="InterPro" id="IPR011342">
    <property type="entry name" value="Shikimate_DH"/>
</dbReference>
<evidence type="ECO:0000256" key="2">
    <source>
        <dbReference type="ARBA" id="ARBA00022605"/>
    </source>
</evidence>
<sequence>MDRYGVIGHPIRHSRSPDIHQHFALLTGQNLSYERIEGTPDGFETEVVRFFAAGGLGLNVTLPFKERAFALVVQRSHRAQVARAANTLGMTPEGVLWADNTDGEGLVRDMTLNLGVNLKGSRVLILGAGGAARGIVQPLLKAGIVQLDIANRTVVRAQTLVRELESLSNEVSCRAFSWSEIPAHGYEVVINATSTAVAGDLPPLPAVLFDQRTLAYDLGYGKGLTTPFLKLAREAGAGQTEDGLGMLVEQAAESFYLWRGIRPPGAEVLYALRAACH</sequence>
<dbReference type="InterPro" id="IPR022893">
    <property type="entry name" value="Shikimate_DH_fam"/>
</dbReference>
<protein>
    <recommendedName>
        <fullName evidence="1">shikimate dehydrogenase (NADP(+))</fullName>
        <ecNumber evidence="1">1.1.1.25</ecNumber>
    </recommendedName>
</protein>
<keyword evidence="5" id="KW-0057">Aromatic amino acid biosynthesis</keyword>
<dbReference type="GO" id="GO:0004764">
    <property type="term" value="F:shikimate 3-dehydrogenase (NADP+) activity"/>
    <property type="evidence" value="ECO:0007669"/>
    <property type="project" value="UniProtKB-EC"/>
</dbReference>
<feature type="domain" description="Shikimate dehydrogenase substrate binding N-terminal" evidence="7">
    <location>
        <begin position="6"/>
        <end position="88"/>
    </location>
</feature>
<dbReference type="GO" id="GO:0008652">
    <property type="term" value="P:amino acid biosynthetic process"/>
    <property type="evidence" value="ECO:0007669"/>
    <property type="project" value="UniProtKB-KW"/>
</dbReference>
<gene>
    <name evidence="9" type="primary">aroE</name>
    <name evidence="9" type="ORF">CARN8_3150004</name>
</gene>
<dbReference type="NCBIfam" id="TIGR00507">
    <property type="entry name" value="aroE"/>
    <property type="match status" value="1"/>
</dbReference>